<proteinExistence type="predicted"/>
<dbReference type="Proteomes" id="UP001628156">
    <property type="component" value="Unassembled WGS sequence"/>
</dbReference>
<comment type="caution">
    <text evidence="1">The sequence shown here is derived from an EMBL/GenBank/DDBJ whole genome shotgun (WGS) entry which is preliminary data.</text>
</comment>
<dbReference type="EMBL" id="BAAFRS010000154">
    <property type="protein sequence ID" value="GAB1223581.1"/>
    <property type="molecule type" value="Genomic_DNA"/>
</dbReference>
<accession>A0ABQ0DL91</accession>
<reference evidence="1 2" key="1">
    <citation type="journal article" date="2019" name="PLoS Negl. Trop. Dis.">
        <title>Whole genome sequencing of Entamoeba nuttalli reveals mammalian host-related molecular signatures and a novel octapeptide-repeat surface protein.</title>
        <authorList>
            <person name="Tanaka M."/>
            <person name="Makiuchi T."/>
            <person name="Komiyama T."/>
            <person name="Shiina T."/>
            <person name="Osaki K."/>
            <person name="Tachibana H."/>
        </authorList>
    </citation>
    <scope>NUCLEOTIDE SEQUENCE [LARGE SCALE GENOMIC DNA]</scope>
    <source>
        <strain evidence="1 2">P19-061405</strain>
    </source>
</reference>
<sequence length="124" mass="14158">MSKLFVESLDEVASNSFINNLNKDKDKKSNATTSSIEFKKEFKDDSNQIKKEEEKKPKKRDNNEYEYYYLLPSGSLAKDTGFGVYKVKDKQIIKAGTPVTIQPKCSQGVIKDCTFGRYVVEKIV</sequence>
<evidence type="ECO:0000313" key="1">
    <source>
        <dbReference type="EMBL" id="GAB1223581.1"/>
    </source>
</evidence>
<gene>
    <name evidence="1" type="ORF">ENUP19_0154G0012</name>
</gene>
<protein>
    <submittedName>
        <fullName evidence="1">Uncharacterized protein</fullName>
    </submittedName>
</protein>
<evidence type="ECO:0000313" key="2">
    <source>
        <dbReference type="Proteomes" id="UP001628156"/>
    </source>
</evidence>
<name>A0ABQ0DL91_9EUKA</name>
<organism evidence="1 2">
    <name type="scientific">Entamoeba nuttalli</name>
    <dbReference type="NCBI Taxonomy" id="412467"/>
    <lineage>
        <taxon>Eukaryota</taxon>
        <taxon>Amoebozoa</taxon>
        <taxon>Evosea</taxon>
        <taxon>Archamoebae</taxon>
        <taxon>Mastigamoebida</taxon>
        <taxon>Entamoebidae</taxon>
        <taxon>Entamoeba</taxon>
    </lineage>
</organism>
<keyword evidence="2" id="KW-1185">Reference proteome</keyword>